<comment type="caution">
    <text evidence="1">The sequence shown here is derived from an EMBL/GenBank/DDBJ whole genome shotgun (WGS) entry which is preliminary data.</text>
</comment>
<gene>
    <name evidence="1" type="ORF">PLEPLA_LOCUS35364</name>
</gene>
<dbReference type="AlphaFoldDB" id="A0A9N7Z3N3"/>
<dbReference type="Proteomes" id="UP001153269">
    <property type="component" value="Unassembled WGS sequence"/>
</dbReference>
<reference evidence="1" key="1">
    <citation type="submission" date="2020-03" db="EMBL/GenBank/DDBJ databases">
        <authorList>
            <person name="Weist P."/>
        </authorList>
    </citation>
    <scope>NUCLEOTIDE SEQUENCE</scope>
</reference>
<keyword evidence="2" id="KW-1185">Reference proteome</keyword>
<accession>A0A9N7Z3N3</accession>
<evidence type="ECO:0000313" key="2">
    <source>
        <dbReference type="Proteomes" id="UP001153269"/>
    </source>
</evidence>
<proteinExistence type="predicted"/>
<dbReference type="EMBL" id="CADEAL010003955">
    <property type="protein sequence ID" value="CAB1447687.1"/>
    <property type="molecule type" value="Genomic_DNA"/>
</dbReference>
<evidence type="ECO:0000313" key="1">
    <source>
        <dbReference type="EMBL" id="CAB1447687.1"/>
    </source>
</evidence>
<organism evidence="1 2">
    <name type="scientific">Pleuronectes platessa</name>
    <name type="common">European plaice</name>
    <dbReference type="NCBI Taxonomy" id="8262"/>
    <lineage>
        <taxon>Eukaryota</taxon>
        <taxon>Metazoa</taxon>
        <taxon>Chordata</taxon>
        <taxon>Craniata</taxon>
        <taxon>Vertebrata</taxon>
        <taxon>Euteleostomi</taxon>
        <taxon>Actinopterygii</taxon>
        <taxon>Neopterygii</taxon>
        <taxon>Teleostei</taxon>
        <taxon>Neoteleostei</taxon>
        <taxon>Acanthomorphata</taxon>
        <taxon>Carangaria</taxon>
        <taxon>Pleuronectiformes</taxon>
        <taxon>Pleuronectoidei</taxon>
        <taxon>Pleuronectidae</taxon>
        <taxon>Pleuronectes</taxon>
    </lineage>
</organism>
<protein>
    <submittedName>
        <fullName evidence="1">Uncharacterized protein</fullName>
    </submittedName>
</protein>
<sequence>KTMGMGDKWQFDSDPSDFHTPRRCAAHRVVYALRDDVQAEPRSPTLAQSLSLASTCKLCQQPRGVDQEEDFTMDNVTAPQTCSRSAWITLWSLSEREDSGYVACQELQTGAKTEAV</sequence>
<feature type="non-terminal residue" evidence="1">
    <location>
        <position position="116"/>
    </location>
</feature>
<name>A0A9N7Z3N3_PLEPL</name>